<evidence type="ECO:0000313" key="3">
    <source>
        <dbReference type="Proteomes" id="UP000662939"/>
    </source>
</evidence>
<dbReference type="Proteomes" id="UP000662939">
    <property type="component" value="Chromosome"/>
</dbReference>
<organism evidence="2 3">
    <name type="scientific">Natronoglycomyces albus</name>
    <dbReference type="NCBI Taxonomy" id="2811108"/>
    <lineage>
        <taxon>Bacteria</taxon>
        <taxon>Bacillati</taxon>
        <taxon>Actinomycetota</taxon>
        <taxon>Actinomycetes</taxon>
        <taxon>Glycomycetales</taxon>
        <taxon>Glycomycetaceae</taxon>
        <taxon>Natronoglycomyces</taxon>
    </lineage>
</organism>
<evidence type="ECO:0000259" key="1">
    <source>
        <dbReference type="Pfam" id="PF08044"/>
    </source>
</evidence>
<dbReference type="PANTHER" id="PTHR40763">
    <property type="entry name" value="MEMBRANE PROTEIN-RELATED"/>
    <property type="match status" value="1"/>
</dbReference>
<accession>A0A895XS75</accession>
<dbReference type="RefSeq" id="WP_213171111.1">
    <property type="nucleotide sequence ID" value="NZ_CP070496.1"/>
</dbReference>
<gene>
    <name evidence="2" type="ORF">JQS30_15335</name>
</gene>
<keyword evidence="3" id="KW-1185">Reference proteome</keyword>
<dbReference type="EMBL" id="CP070496">
    <property type="protein sequence ID" value="QSB05110.1"/>
    <property type="molecule type" value="Genomic_DNA"/>
</dbReference>
<dbReference type="AlphaFoldDB" id="A0A895XS75"/>
<feature type="domain" description="DUF1707" evidence="1">
    <location>
        <begin position="11"/>
        <end position="63"/>
    </location>
</feature>
<protein>
    <submittedName>
        <fullName evidence="2">DUF1707 domain-containing protein</fullName>
    </submittedName>
</protein>
<proteinExistence type="predicted"/>
<name>A0A895XS75_9ACTN</name>
<dbReference type="KEGG" id="nav:JQS30_15335"/>
<sequence length="207" mass="23336">MTGTEEPDPRLRVSDAEREQVIAHLHRSTEEGRLDLSEFNDRAAEVYRVRTHGELKDLLSDLPEINRQLRASAGGVEVVGPGELESDSPALLKLTPKASTIKRLGRWRVPQRIVLKGKASNIKLNFTEAIFSSREVHIQVDDMASSIVLILPDEGVYAVDEIDLKAASVKNKVHTGPQNWVRISVTGSLSASSLKIRRQYRFFKWRW</sequence>
<dbReference type="InterPro" id="IPR012551">
    <property type="entry name" value="DUF1707_SHOCT-like"/>
</dbReference>
<evidence type="ECO:0000313" key="2">
    <source>
        <dbReference type="EMBL" id="QSB05110.1"/>
    </source>
</evidence>
<dbReference type="PANTHER" id="PTHR40763:SF5">
    <property type="entry name" value="MEMBRANE PROTEIN"/>
    <property type="match status" value="1"/>
</dbReference>
<reference evidence="2" key="1">
    <citation type="submission" date="2021-02" db="EMBL/GenBank/DDBJ databases">
        <title>Natronoglycomyces albus gen. nov., sp. nov, a haloalkaliphilic actinobacterium from a soda solonchak soil.</title>
        <authorList>
            <person name="Sorokin D.Y."/>
            <person name="Khijniak T.V."/>
            <person name="Zakharycheva A.P."/>
            <person name="Boueva O.V."/>
            <person name="Ariskina E.V."/>
            <person name="Hahnke R.L."/>
            <person name="Bunk B."/>
            <person name="Sproer C."/>
            <person name="Schumann P."/>
            <person name="Evtushenko L.I."/>
            <person name="Kublanov I.V."/>
        </authorList>
    </citation>
    <scope>NUCLEOTIDE SEQUENCE</scope>
    <source>
        <strain evidence="2">DSM 106290</strain>
    </source>
</reference>
<dbReference type="Pfam" id="PF08044">
    <property type="entry name" value="DUF1707"/>
    <property type="match status" value="1"/>
</dbReference>